<dbReference type="STRING" id="1798492.A3C89_03545"/>
<evidence type="ECO:0000313" key="1">
    <source>
        <dbReference type="EMBL" id="OGG58934.1"/>
    </source>
</evidence>
<reference evidence="1 2" key="1">
    <citation type="journal article" date="2016" name="Nat. Commun.">
        <title>Thousands of microbial genomes shed light on interconnected biogeochemical processes in an aquifer system.</title>
        <authorList>
            <person name="Anantharaman K."/>
            <person name="Brown C.T."/>
            <person name="Hug L.A."/>
            <person name="Sharon I."/>
            <person name="Castelle C.J."/>
            <person name="Probst A.J."/>
            <person name="Thomas B.C."/>
            <person name="Singh A."/>
            <person name="Wilkins M.J."/>
            <person name="Karaoz U."/>
            <person name="Brodie E.L."/>
            <person name="Williams K.H."/>
            <person name="Hubbard S.S."/>
            <person name="Banfield J.F."/>
        </authorList>
    </citation>
    <scope>NUCLEOTIDE SEQUENCE [LARGE SCALE GENOMIC DNA]</scope>
</reference>
<organism evidence="1 2">
    <name type="scientific">Candidatus Kaiserbacteria bacterium RIFCSPHIGHO2_02_FULL_50_50</name>
    <dbReference type="NCBI Taxonomy" id="1798492"/>
    <lineage>
        <taxon>Bacteria</taxon>
        <taxon>Candidatus Kaiseribacteriota</taxon>
    </lineage>
</organism>
<dbReference type="Proteomes" id="UP000178794">
    <property type="component" value="Unassembled WGS sequence"/>
</dbReference>
<sequence>METCKPVTEVSELIDGETYISVYLINEKLSISYLKMLGQPFPHPFSRGGDSLFVKFEDILRTPTYSFERALKDLNIPAVRNHYNQNRLFLFTASNNDFLRGIDERCDASAYRALISLA</sequence>
<comment type="caution">
    <text evidence="1">The sequence shown here is derived from an EMBL/GenBank/DDBJ whole genome shotgun (WGS) entry which is preliminary data.</text>
</comment>
<dbReference type="Pfam" id="PF23772">
    <property type="entry name" value="Phage_g100"/>
    <property type="match status" value="1"/>
</dbReference>
<name>A0A1F6DBY6_9BACT</name>
<dbReference type="AlphaFoldDB" id="A0A1F6DBY6"/>
<dbReference type="EMBL" id="MFLF01000021">
    <property type="protein sequence ID" value="OGG58934.1"/>
    <property type="molecule type" value="Genomic_DNA"/>
</dbReference>
<evidence type="ECO:0000313" key="2">
    <source>
        <dbReference type="Proteomes" id="UP000178794"/>
    </source>
</evidence>
<gene>
    <name evidence="1" type="ORF">A3C89_03545</name>
</gene>
<protein>
    <submittedName>
        <fullName evidence="1">Uncharacterized protein</fullName>
    </submittedName>
</protein>
<accession>A0A1F6DBY6</accession>
<dbReference type="InterPro" id="IPR057112">
    <property type="entry name" value="Phage_g100"/>
</dbReference>
<proteinExistence type="predicted"/>